<dbReference type="EMBL" id="KP790008">
    <property type="protein sequence ID" value="AKC02745.1"/>
    <property type="molecule type" value="Genomic_DNA"/>
</dbReference>
<dbReference type="GeneID" id="26795053"/>
<dbReference type="RefSeq" id="YP_009223913.1">
    <property type="nucleotide sequence ID" value="NC_029074.1"/>
</dbReference>
<dbReference type="KEGG" id="vg:26795053"/>
<keyword evidence="2" id="KW-1185">Reference proteome</keyword>
<evidence type="ECO:0000313" key="1">
    <source>
        <dbReference type="EMBL" id="AKC02745.1"/>
    </source>
</evidence>
<reference evidence="1 2" key="1">
    <citation type="journal article" date="2015" name="Sci. Rep.">
        <title>Bacteriophages of wastewater foaming-associated filamentous Gordonia reduce host levels in raw activated sludge.</title>
        <authorList>
            <person name="Liu M."/>
            <person name="Gill J.J."/>
            <person name="Young R."/>
            <person name="Summer E.J."/>
        </authorList>
    </citation>
    <scope>NUCLEOTIDE SEQUENCE [LARGE SCALE GENOMIC DNA]</scope>
</reference>
<evidence type="ECO:0008006" key="3">
    <source>
        <dbReference type="Google" id="ProtNLM"/>
    </source>
</evidence>
<name>A0A0E3T7S1_9CAUD</name>
<dbReference type="Proteomes" id="UP000033020">
    <property type="component" value="Segment"/>
</dbReference>
<proteinExistence type="predicted"/>
<organism evidence="1 2">
    <name type="scientific">Gordonia phage GordTnk2</name>
    <dbReference type="NCBI Taxonomy" id="1622192"/>
    <lineage>
        <taxon>Viruses</taxon>
        <taxon>Duplodnaviria</taxon>
        <taxon>Heunggongvirae</taxon>
        <taxon>Uroviricota</taxon>
        <taxon>Caudoviricetes</taxon>
        <taxon>Gordtnkvirus</taxon>
        <taxon>Gordtnkvirus gordtnk2</taxon>
    </lineage>
</organism>
<sequence length="388" mass="42841">MTTQTLPKKHDHLVVFAGEGINGGAQPQLSVFERDGKKVLGIKDVPVFRSGNFRDSMGFPHEYDGEAMRLMVSNFDHLRAQKIFSDVPVRNGHPSPFRSRMQELVGYVVGLRTEDRTAPHDGNVYTYLLAEFEILDESAQEKIESGLWRNRSSEIGVYHDNREIEYAPAFLGVAYVDIPAVEGLNGFSKDENDDVHFIMEDNMSGAITPPLPKGNEPFSFTLGKQNGITDGAAVQEYINQIENENQKFTKQVTDLTTENTALREFQTKVITAEREDFVSSLIDGGKVLASKKDSLIALAKGLNEDQFEAWKDSFEDTPAKEILGSYGNQVSNKPASGSEPSAEEIAESEFEANKRVVSALANSGMSLDKVKATAAYKSVVAHDSTFTL</sequence>
<protein>
    <recommendedName>
        <fullName evidence="3">Capsid maturation protease</fullName>
    </recommendedName>
</protein>
<accession>A0A0E3T7S1</accession>
<gene>
    <name evidence="1" type="ORF">GordTnk2_5</name>
</gene>
<evidence type="ECO:0000313" key="2">
    <source>
        <dbReference type="Proteomes" id="UP000033020"/>
    </source>
</evidence>